<dbReference type="SUPFAM" id="SSF69318">
    <property type="entry name" value="Integrin alpha N-terminal domain"/>
    <property type="match status" value="1"/>
</dbReference>
<protein>
    <submittedName>
        <fullName evidence="2">FG-GAP repeat domain-containing protein</fullName>
    </submittedName>
</protein>
<keyword evidence="3" id="KW-1185">Reference proteome</keyword>
<keyword evidence="1" id="KW-0732">Signal</keyword>
<dbReference type="Gene3D" id="2.130.10.130">
    <property type="entry name" value="Integrin alpha, N-terminal"/>
    <property type="match status" value="2"/>
</dbReference>
<name>A0ABV7XP14_9GAMM</name>
<sequence>MKVGTGEFEFILPHKLYEIGDWHDSTNSWPHAVEIGDVTRDGRNDVVLMTLLYGASPMNDSILVYAQDGSGELRDPVAYSYVEGIPAGKRLYVPDGDVALADIDRDGFSDVLVAFGQRLLVMRSRPDGFDTRAYPIAEEFQGDPLEVESAQWMREMAVVDLDIDGDLDVVAFNIASSATAYYNNGDGTFTQSEAVFGFVELPYDVKVSDFDRDGHDELVVLSGARTVHKIWIVDHHRPAGETAYIEHVLPQGGWKYGGLAIGDWTGDRVPDIAVSVEKNTPVEIIVLKQGNAGELSSPFLIDTWEVPSGMLSADLNGDGWLDLFVDHAGWDMGYYLAGENGLSPERIINHGRLGGNGFGSQLIAVGDINSDGCKDAVRAESSLGLIVYVSRNCQARDHLLGGVLPPIRLN</sequence>
<evidence type="ECO:0000313" key="2">
    <source>
        <dbReference type="EMBL" id="MFC3716579.1"/>
    </source>
</evidence>
<proteinExistence type="predicted"/>
<gene>
    <name evidence="2" type="ORF">ACFONC_10475</name>
</gene>
<reference evidence="3" key="1">
    <citation type="journal article" date="2019" name="Int. J. Syst. Evol. Microbiol.">
        <title>The Global Catalogue of Microorganisms (GCM) 10K type strain sequencing project: providing services to taxonomists for standard genome sequencing and annotation.</title>
        <authorList>
            <consortium name="The Broad Institute Genomics Platform"/>
            <consortium name="The Broad Institute Genome Sequencing Center for Infectious Disease"/>
            <person name="Wu L."/>
            <person name="Ma J."/>
        </authorList>
    </citation>
    <scope>NUCLEOTIDE SEQUENCE [LARGE SCALE GENOMIC DNA]</scope>
    <source>
        <strain evidence="3">KCTC 42441</strain>
    </source>
</reference>
<dbReference type="PANTHER" id="PTHR46580:SF4">
    <property type="entry name" value="ATP_GTP-BINDING PROTEIN"/>
    <property type="match status" value="1"/>
</dbReference>
<dbReference type="RefSeq" id="WP_386743840.1">
    <property type="nucleotide sequence ID" value="NZ_JBHRYA010000007.1"/>
</dbReference>
<dbReference type="InterPro" id="IPR028994">
    <property type="entry name" value="Integrin_alpha_N"/>
</dbReference>
<comment type="caution">
    <text evidence="2">The sequence shown here is derived from an EMBL/GenBank/DDBJ whole genome shotgun (WGS) entry which is preliminary data.</text>
</comment>
<accession>A0ABV7XP14</accession>
<dbReference type="InterPro" id="IPR013517">
    <property type="entry name" value="FG-GAP"/>
</dbReference>
<evidence type="ECO:0000313" key="3">
    <source>
        <dbReference type="Proteomes" id="UP001595705"/>
    </source>
</evidence>
<evidence type="ECO:0000256" key="1">
    <source>
        <dbReference type="ARBA" id="ARBA00022729"/>
    </source>
</evidence>
<organism evidence="2 3">
    <name type="scientific">Luteimonas soli</name>
    <dbReference type="NCBI Taxonomy" id="1648966"/>
    <lineage>
        <taxon>Bacteria</taxon>
        <taxon>Pseudomonadati</taxon>
        <taxon>Pseudomonadota</taxon>
        <taxon>Gammaproteobacteria</taxon>
        <taxon>Lysobacterales</taxon>
        <taxon>Lysobacteraceae</taxon>
        <taxon>Luteimonas</taxon>
    </lineage>
</organism>
<dbReference type="EMBL" id="JBHRYA010000007">
    <property type="protein sequence ID" value="MFC3716579.1"/>
    <property type="molecule type" value="Genomic_DNA"/>
</dbReference>
<dbReference type="Proteomes" id="UP001595705">
    <property type="component" value="Unassembled WGS sequence"/>
</dbReference>
<dbReference type="Pfam" id="PF13517">
    <property type="entry name" value="FG-GAP_3"/>
    <property type="match status" value="1"/>
</dbReference>
<dbReference type="PANTHER" id="PTHR46580">
    <property type="entry name" value="SENSOR KINASE-RELATED"/>
    <property type="match status" value="1"/>
</dbReference>